<dbReference type="Gene3D" id="2.40.50.140">
    <property type="entry name" value="Nucleic acid-binding proteins"/>
    <property type="match status" value="1"/>
</dbReference>
<dbReference type="PANTHER" id="PTHR30001">
    <property type="entry name" value="RIBONUCLEASE"/>
    <property type="match status" value="1"/>
</dbReference>
<comment type="caution">
    <text evidence="7">The sequence shown here is derived from an EMBL/GenBank/DDBJ whole genome shotgun (WGS) entry which is preliminary data.</text>
</comment>
<evidence type="ECO:0000256" key="5">
    <source>
        <dbReference type="ARBA" id="ARBA00022884"/>
    </source>
</evidence>
<dbReference type="GO" id="GO:0004540">
    <property type="term" value="F:RNA nuclease activity"/>
    <property type="evidence" value="ECO:0007669"/>
    <property type="project" value="InterPro"/>
</dbReference>
<accession>A0A2W5F8B8</accession>
<dbReference type="AlphaFoldDB" id="A0A2W5F8B8"/>
<dbReference type="Gene3D" id="3.40.1260.20">
    <property type="entry name" value="Ribonuclease E, catalytic domain"/>
    <property type="match status" value="1"/>
</dbReference>
<evidence type="ECO:0000256" key="3">
    <source>
        <dbReference type="ARBA" id="ARBA00022801"/>
    </source>
</evidence>
<protein>
    <submittedName>
        <fullName evidence="7">Ribonuclease E/G</fullName>
    </submittedName>
</protein>
<dbReference type="EMBL" id="QFOI01000024">
    <property type="protein sequence ID" value="PZP51668.1"/>
    <property type="molecule type" value="Genomic_DNA"/>
</dbReference>
<evidence type="ECO:0000256" key="4">
    <source>
        <dbReference type="ARBA" id="ARBA00022842"/>
    </source>
</evidence>
<dbReference type="GO" id="GO:0006364">
    <property type="term" value="P:rRNA processing"/>
    <property type="evidence" value="ECO:0007669"/>
    <property type="project" value="TreeGrafter"/>
</dbReference>
<evidence type="ECO:0000313" key="7">
    <source>
        <dbReference type="EMBL" id="PZP51668.1"/>
    </source>
</evidence>
<dbReference type="Pfam" id="PF10150">
    <property type="entry name" value="RNase_E_G"/>
    <property type="match status" value="1"/>
</dbReference>
<dbReference type="SUPFAM" id="SSF50249">
    <property type="entry name" value="Nucleic acid-binding proteins"/>
    <property type="match status" value="1"/>
</dbReference>
<evidence type="ECO:0000256" key="2">
    <source>
        <dbReference type="ARBA" id="ARBA00022723"/>
    </source>
</evidence>
<proteinExistence type="predicted"/>
<dbReference type="GO" id="GO:0005737">
    <property type="term" value="C:cytoplasm"/>
    <property type="evidence" value="ECO:0007669"/>
    <property type="project" value="TreeGrafter"/>
</dbReference>
<organism evidence="7 8">
    <name type="scientific">Pseudopedobacter saltans</name>
    <dbReference type="NCBI Taxonomy" id="151895"/>
    <lineage>
        <taxon>Bacteria</taxon>
        <taxon>Pseudomonadati</taxon>
        <taxon>Bacteroidota</taxon>
        <taxon>Sphingobacteriia</taxon>
        <taxon>Sphingobacteriales</taxon>
        <taxon>Sphingobacteriaceae</taxon>
        <taxon>Pseudopedobacter</taxon>
    </lineage>
</organism>
<evidence type="ECO:0000256" key="1">
    <source>
        <dbReference type="ARBA" id="ARBA00001946"/>
    </source>
</evidence>
<dbReference type="GO" id="GO:0046872">
    <property type="term" value="F:metal ion binding"/>
    <property type="evidence" value="ECO:0007669"/>
    <property type="project" value="UniProtKB-KW"/>
</dbReference>
<feature type="domain" description="RNA-binding protein AU-1/Ribonuclease E/G" evidence="6">
    <location>
        <begin position="144"/>
        <end position="413"/>
    </location>
</feature>
<reference evidence="7 8" key="1">
    <citation type="submission" date="2017-11" db="EMBL/GenBank/DDBJ databases">
        <title>Infants hospitalized years apart are colonized by the same room-sourced microbial strains.</title>
        <authorList>
            <person name="Brooks B."/>
            <person name="Olm M.R."/>
            <person name="Firek B.A."/>
            <person name="Baker R."/>
            <person name="Thomas B.C."/>
            <person name="Morowitz M.J."/>
            <person name="Banfield J.F."/>
        </authorList>
    </citation>
    <scope>NUCLEOTIDE SEQUENCE [LARGE SCALE GENOMIC DNA]</scope>
    <source>
        <strain evidence="7">S2_009_000_R2_76</strain>
    </source>
</reference>
<dbReference type="Proteomes" id="UP000249645">
    <property type="component" value="Unassembled WGS sequence"/>
</dbReference>
<keyword evidence="5" id="KW-0694">RNA-binding</keyword>
<evidence type="ECO:0000259" key="6">
    <source>
        <dbReference type="Pfam" id="PF10150"/>
    </source>
</evidence>
<sequence>MNKELIINAVPTGVELALIEDNKLVELHTEKAGNGFSVGDLFLGKVKRLMPGLNAAFVDVGFEKDAFLHYTDLSPYIKSLLKFTQLAMHDKNPDGFDFSKFQIEPEIVKTGKISEVLSGKPNILVQILKEPISAKGPRLSCEISLPGRFVVITPFNDIVAVSKKIHSSDERKRLNNLISSIKPKNVGVIVRTAAEGKKTEELHNDLIALIEKWNSIQKRLKSATPPIKILSEQTKTTSILRDLLTSDFNRIVINDKNIYNETVEYIHTIAPNKESIVSYYTGPQPIFDQYNITRQIKGSFGKTVNMASGAYLIIERTEACHVIDVNSGYKNVGNGQEDNAVATNLEAAEEIARQLRLRDLGGIIVVDFIDMKNPENKKKVVDHMEECLKNDRARHSVLPLSKFGLMQITRQRMRPEITINTEETCPSCNGTGKITSSLLLVDEIEKRLEYIMQHKHSEIMIMVHPIVHSHLTKGFWNSIRRQWQRKYKVKLKISPNNNYYFTEFHFFDEQEEEIKL</sequence>
<keyword evidence="4" id="KW-0460">Magnesium</keyword>
<dbReference type="NCBIfam" id="TIGR00757">
    <property type="entry name" value="RNaseEG"/>
    <property type="match status" value="1"/>
</dbReference>
<keyword evidence="3" id="KW-0378">Hydrolase</keyword>
<comment type="cofactor">
    <cofactor evidence="1">
        <name>Mg(2+)</name>
        <dbReference type="ChEBI" id="CHEBI:18420"/>
    </cofactor>
</comment>
<dbReference type="GO" id="GO:0016787">
    <property type="term" value="F:hydrolase activity"/>
    <property type="evidence" value="ECO:0007669"/>
    <property type="project" value="UniProtKB-KW"/>
</dbReference>
<dbReference type="GO" id="GO:0003723">
    <property type="term" value="F:RNA binding"/>
    <property type="evidence" value="ECO:0007669"/>
    <property type="project" value="UniProtKB-KW"/>
</dbReference>
<dbReference type="InterPro" id="IPR012340">
    <property type="entry name" value="NA-bd_OB-fold"/>
</dbReference>
<name>A0A2W5F8B8_9SPHI</name>
<evidence type="ECO:0000313" key="8">
    <source>
        <dbReference type="Proteomes" id="UP000249645"/>
    </source>
</evidence>
<gene>
    <name evidence="7" type="ORF">DI598_02660</name>
</gene>
<keyword evidence="2" id="KW-0479">Metal-binding</keyword>
<dbReference type="InterPro" id="IPR019307">
    <property type="entry name" value="RNA-bd_AU-1/RNase_E/G"/>
</dbReference>
<dbReference type="PANTHER" id="PTHR30001:SF0">
    <property type="entry name" value="RIBONUCLEASE G"/>
    <property type="match status" value="1"/>
</dbReference>
<dbReference type="CDD" id="cd04453">
    <property type="entry name" value="S1_RNase_E"/>
    <property type="match status" value="1"/>
</dbReference>
<dbReference type="InterPro" id="IPR004659">
    <property type="entry name" value="RNase_E/G"/>
</dbReference>